<sequence>MVPFDEELDITRNIKMIEWLKTELLGGVSSLFKVMLGGSREGILDILCNIIMVSYLLGKRLGLNFARIDLQMENKIRLNIDRGHEAEKWYGDLTELAQYLERNRGKSH</sequence>
<name>A0A8A0RM39_9FIRM</name>
<dbReference type="AlphaFoldDB" id="A0A8A0RM39"/>
<evidence type="ECO:0000313" key="2">
    <source>
        <dbReference type="Proteomes" id="UP000662904"/>
    </source>
</evidence>
<dbReference type="GO" id="GO:0047429">
    <property type="term" value="F:nucleoside triphosphate diphosphatase activity"/>
    <property type="evidence" value="ECO:0007669"/>
    <property type="project" value="InterPro"/>
</dbReference>
<dbReference type="RefSeq" id="WP_206708882.1">
    <property type="nucleotide sequence ID" value="NZ_CP059066.1"/>
</dbReference>
<proteinExistence type="predicted"/>
<accession>A0A8A0RM39</accession>
<gene>
    <name evidence="1" type="ORF">H0A61_01018</name>
</gene>
<keyword evidence="2" id="KW-1185">Reference proteome</keyword>
<dbReference type="InterPro" id="IPR025984">
    <property type="entry name" value="DCTPP"/>
</dbReference>
<dbReference type="EMBL" id="CP059066">
    <property type="protein sequence ID" value="QSQ08680.1"/>
    <property type="molecule type" value="Genomic_DNA"/>
</dbReference>
<protein>
    <recommendedName>
        <fullName evidence="3">MazG-like family protein</fullName>
    </recommendedName>
</protein>
<organism evidence="1 2">
    <name type="scientific">Koleobacter methoxysyntrophicus</name>
    <dbReference type="NCBI Taxonomy" id="2751313"/>
    <lineage>
        <taxon>Bacteria</taxon>
        <taxon>Bacillati</taxon>
        <taxon>Bacillota</taxon>
        <taxon>Clostridia</taxon>
        <taxon>Koleobacterales</taxon>
        <taxon>Koleobacteraceae</taxon>
        <taxon>Koleobacter</taxon>
    </lineage>
</organism>
<evidence type="ECO:0000313" key="1">
    <source>
        <dbReference type="EMBL" id="QSQ08680.1"/>
    </source>
</evidence>
<dbReference type="GO" id="GO:0009143">
    <property type="term" value="P:nucleoside triphosphate catabolic process"/>
    <property type="evidence" value="ECO:0007669"/>
    <property type="project" value="InterPro"/>
</dbReference>
<reference evidence="1" key="1">
    <citation type="submission" date="2020-07" db="EMBL/GenBank/DDBJ databases">
        <title>Koleobacter methoxysyntrophicus gen. nov., sp. nov., a novel anaerobic bacterium isolated from deep subsurface oil field and proposal of Koleobacterales ord. nov. in the phylum Firmicutes.</title>
        <authorList>
            <person name="Sakamoto S."/>
            <person name="Tamaki H."/>
        </authorList>
    </citation>
    <scope>NUCLEOTIDE SEQUENCE</scope>
    <source>
        <strain evidence="1">NRmbB1</strain>
    </source>
</reference>
<dbReference type="Proteomes" id="UP000662904">
    <property type="component" value="Chromosome"/>
</dbReference>
<evidence type="ECO:0008006" key="3">
    <source>
        <dbReference type="Google" id="ProtNLM"/>
    </source>
</evidence>
<dbReference type="KEGG" id="kme:H0A61_01018"/>
<dbReference type="Pfam" id="PF12643">
    <property type="entry name" value="MazG-like"/>
    <property type="match status" value="1"/>
</dbReference>